<reference evidence="2" key="1">
    <citation type="submission" date="2021-01" db="EMBL/GenBank/DDBJ databases">
        <authorList>
            <person name="Kaushik A."/>
        </authorList>
    </citation>
    <scope>NUCLEOTIDE SEQUENCE</scope>
    <source>
        <strain evidence="2">AG2-2IIIB</strain>
    </source>
</reference>
<evidence type="ECO:0000313" key="3">
    <source>
        <dbReference type="Proteomes" id="UP000663843"/>
    </source>
</evidence>
<accession>A0A8H2XKM6</accession>
<feature type="domain" description="F-box" evidence="1">
    <location>
        <begin position="73"/>
        <end position="122"/>
    </location>
</feature>
<evidence type="ECO:0000259" key="1">
    <source>
        <dbReference type="PROSITE" id="PS50181"/>
    </source>
</evidence>
<dbReference type="Proteomes" id="UP000663843">
    <property type="component" value="Unassembled WGS sequence"/>
</dbReference>
<name>A0A8H2XKM6_9AGAM</name>
<dbReference type="InterPro" id="IPR001810">
    <property type="entry name" value="F-box_dom"/>
</dbReference>
<gene>
    <name evidence="2" type="ORF">RDB_LOCUS59058</name>
</gene>
<dbReference type="CDD" id="cd09917">
    <property type="entry name" value="F-box_SF"/>
    <property type="match status" value="1"/>
</dbReference>
<dbReference type="EMBL" id="CAJMWT010001944">
    <property type="protein sequence ID" value="CAE6426483.1"/>
    <property type="molecule type" value="Genomic_DNA"/>
</dbReference>
<comment type="caution">
    <text evidence="2">The sequence shown here is derived from an EMBL/GenBank/DDBJ whole genome shotgun (WGS) entry which is preliminary data.</text>
</comment>
<proteinExistence type="predicted"/>
<protein>
    <recommendedName>
        <fullName evidence="1">F-box domain-containing protein</fullName>
    </recommendedName>
</protein>
<evidence type="ECO:0000313" key="2">
    <source>
        <dbReference type="EMBL" id="CAE6426483.1"/>
    </source>
</evidence>
<organism evidence="2 3">
    <name type="scientific">Rhizoctonia solani</name>
    <dbReference type="NCBI Taxonomy" id="456999"/>
    <lineage>
        <taxon>Eukaryota</taxon>
        <taxon>Fungi</taxon>
        <taxon>Dikarya</taxon>
        <taxon>Basidiomycota</taxon>
        <taxon>Agaricomycotina</taxon>
        <taxon>Agaricomycetes</taxon>
        <taxon>Cantharellales</taxon>
        <taxon>Ceratobasidiaceae</taxon>
        <taxon>Rhizoctonia</taxon>
    </lineage>
</organism>
<sequence length="177" mass="20362">MTETQDPEIIHEHTENSMRNTSGVSLLLYYLVVSMESKYYEPDAEQPLFRSKRQRTQAPSTEERVCNPEILGWHMFMRLPVEVFTEITSYLSPVDIISLSRSNKYLRNLLMDRSSRRVWTGAMKNVKGLPPCPPDMSEPYYLALLFSSFCTVCGQAGGCEFYPALRVRLCCGCRLKL</sequence>
<dbReference type="AlphaFoldDB" id="A0A8H2XKM6"/>
<dbReference type="Pfam" id="PF12937">
    <property type="entry name" value="F-box-like"/>
    <property type="match status" value="1"/>
</dbReference>
<dbReference type="Gene3D" id="1.20.1280.50">
    <property type="match status" value="1"/>
</dbReference>
<dbReference type="SUPFAM" id="SSF81383">
    <property type="entry name" value="F-box domain"/>
    <property type="match status" value="1"/>
</dbReference>
<dbReference type="InterPro" id="IPR036047">
    <property type="entry name" value="F-box-like_dom_sf"/>
</dbReference>
<dbReference type="PROSITE" id="PS50181">
    <property type="entry name" value="FBOX"/>
    <property type="match status" value="1"/>
</dbReference>